<dbReference type="RefSeq" id="XP_012878480.1">
    <property type="nucleotide sequence ID" value="XM_013023026.1"/>
</dbReference>
<dbReference type="Proteomes" id="UP000081671">
    <property type="component" value="Unplaced"/>
</dbReference>
<evidence type="ECO:0000256" key="2">
    <source>
        <dbReference type="ARBA" id="ARBA00023125"/>
    </source>
</evidence>
<dbReference type="GO" id="GO:0048741">
    <property type="term" value="P:skeletal muscle fiber development"/>
    <property type="evidence" value="ECO:0007669"/>
    <property type="project" value="TreeGrafter"/>
</dbReference>
<dbReference type="GeneID" id="105990586"/>
<dbReference type="GO" id="GO:0005667">
    <property type="term" value="C:transcription regulator complex"/>
    <property type="evidence" value="ECO:0007669"/>
    <property type="project" value="TreeGrafter"/>
</dbReference>
<comment type="similarity">
    <text evidence="1">Belongs to the SIX/Sine oculis homeobox family.</text>
</comment>
<feature type="non-terminal residue" evidence="8">
    <location>
        <position position="484"/>
    </location>
</feature>
<evidence type="ECO:0000256" key="1">
    <source>
        <dbReference type="ARBA" id="ARBA00008161"/>
    </source>
</evidence>
<dbReference type="GO" id="GO:0000978">
    <property type="term" value="F:RNA polymerase II cis-regulatory region sequence-specific DNA binding"/>
    <property type="evidence" value="ECO:0007669"/>
    <property type="project" value="TreeGrafter"/>
</dbReference>
<feature type="DNA-binding region" description="Homeobox" evidence="5">
    <location>
        <begin position="135"/>
        <end position="196"/>
    </location>
</feature>
<dbReference type="KEGG" id="dord:105990586"/>
<keyword evidence="3 5" id="KW-0371">Homeobox</keyword>
<feature type="domain" description="Homeobox" evidence="6">
    <location>
        <begin position="133"/>
        <end position="195"/>
    </location>
</feature>
<evidence type="ECO:0000256" key="4">
    <source>
        <dbReference type="ARBA" id="ARBA00023242"/>
    </source>
</evidence>
<dbReference type="GO" id="GO:0014857">
    <property type="term" value="P:regulation of skeletal muscle cell proliferation"/>
    <property type="evidence" value="ECO:0007669"/>
    <property type="project" value="TreeGrafter"/>
</dbReference>
<dbReference type="Pfam" id="PF05920">
    <property type="entry name" value="Homeobox_KN"/>
    <property type="match status" value="1"/>
</dbReference>
<dbReference type="OrthoDB" id="3501850at2759"/>
<keyword evidence="7" id="KW-1185">Reference proteome</keyword>
<evidence type="ECO:0000256" key="5">
    <source>
        <dbReference type="PROSITE-ProRule" id="PRU00108"/>
    </source>
</evidence>
<dbReference type="CDD" id="cd00086">
    <property type="entry name" value="homeodomain"/>
    <property type="match status" value="1"/>
</dbReference>
<dbReference type="PROSITE" id="PS50071">
    <property type="entry name" value="HOMEOBOX_2"/>
    <property type="match status" value="1"/>
</dbReference>
<keyword evidence="4 5" id="KW-0539">Nucleus</keyword>
<dbReference type="InterPro" id="IPR009057">
    <property type="entry name" value="Homeodomain-like_sf"/>
</dbReference>
<evidence type="ECO:0000256" key="3">
    <source>
        <dbReference type="ARBA" id="ARBA00023155"/>
    </source>
</evidence>
<dbReference type="InterPro" id="IPR001356">
    <property type="entry name" value="HD"/>
</dbReference>
<dbReference type="GO" id="GO:0000981">
    <property type="term" value="F:DNA-binding transcription factor activity, RNA polymerase II-specific"/>
    <property type="evidence" value="ECO:0007669"/>
    <property type="project" value="TreeGrafter"/>
</dbReference>
<organism evidence="7 8">
    <name type="scientific">Dipodomys ordii</name>
    <name type="common">Ord's kangaroo rat</name>
    <dbReference type="NCBI Taxonomy" id="10020"/>
    <lineage>
        <taxon>Eukaryota</taxon>
        <taxon>Metazoa</taxon>
        <taxon>Chordata</taxon>
        <taxon>Craniata</taxon>
        <taxon>Vertebrata</taxon>
        <taxon>Euteleostomi</taxon>
        <taxon>Mammalia</taxon>
        <taxon>Eutheria</taxon>
        <taxon>Euarchontoglires</taxon>
        <taxon>Glires</taxon>
        <taxon>Rodentia</taxon>
        <taxon>Castorimorpha</taxon>
        <taxon>Heteromyidae</taxon>
        <taxon>Dipodomyinae</taxon>
        <taxon>Dipodomys</taxon>
    </lineage>
</organism>
<dbReference type="FunFam" id="1.10.10.60:FF:000412">
    <property type="entry name" value="Anomalous homeobox"/>
    <property type="match status" value="1"/>
</dbReference>
<dbReference type="GO" id="GO:0005634">
    <property type="term" value="C:nucleus"/>
    <property type="evidence" value="ECO:0007669"/>
    <property type="project" value="UniProtKB-SubCell"/>
</dbReference>
<dbReference type="CTD" id="647589"/>
<gene>
    <name evidence="8" type="primary">Anhx</name>
</gene>
<dbReference type="PANTHER" id="PTHR10390:SF34">
    <property type="entry name" value="ANOMALOUS HOMEOBOX PROTEIN"/>
    <property type="match status" value="1"/>
</dbReference>
<dbReference type="SMART" id="SM00389">
    <property type="entry name" value="HOX"/>
    <property type="match status" value="1"/>
</dbReference>
<dbReference type="InParanoid" id="A0A1S3FQ34"/>
<accession>A0A1S3FQ34</accession>
<evidence type="ECO:0000259" key="6">
    <source>
        <dbReference type="PROSITE" id="PS50071"/>
    </source>
</evidence>
<name>A0A1S3FQ34_DIPOR</name>
<dbReference type="InterPro" id="IPR031701">
    <property type="entry name" value="SIX1_SD"/>
</dbReference>
<reference evidence="8" key="1">
    <citation type="submission" date="2025-08" db="UniProtKB">
        <authorList>
            <consortium name="RefSeq"/>
        </authorList>
    </citation>
    <scope>IDENTIFICATION</scope>
    <source>
        <tissue evidence="8">Kidney</tissue>
    </source>
</reference>
<evidence type="ECO:0000313" key="8">
    <source>
        <dbReference type="RefSeq" id="XP_012878480.1"/>
    </source>
</evidence>
<dbReference type="SUPFAM" id="SSF46689">
    <property type="entry name" value="Homeodomain-like"/>
    <property type="match status" value="1"/>
</dbReference>
<sequence>MQNFLRLLRRHGASCPPPPELVTLAAKLCWDLRDDPTQLRPLVAAVLASQLRLHLLDNGALVLVCARVLVQQEQLQAACQLLEECRVSGGSQELVQLWNDIHYCLAMRRLGVATLSPVQKFRCRKRNPPPPTLCPKSPKSRNFPQEVRQTLKDFASGVSTNPSKAERETLALETGLTAKQVHNWFANYRRRQRYLLHRVDPAQQAISEVRSTKEWDPTLLQPSCNPCGDSELVGRPQWSGHLSVTEQGNQGAHIKVLEGKLPPVGLSPSFGSLTVDSNMTGPPMAASESWMTSFARPSSKEVCFQLGQQAHSCRLDSRMHLPGSTMSVPIASVGDPCPAAQNVMYSEEGPGSSGGQAEGRRFLVTQPPLQACECLISPSSAEFVPVSTMELSHPLPSSQVQWSRNKVSCDAVWGASMLLEFSGGSLGQGPRYAEIWKPVMELATDKLAADPAAANSHDHHQRILQRWPATIGRLPAAGSPLGAG</sequence>
<dbReference type="Gene3D" id="1.10.10.60">
    <property type="entry name" value="Homeodomain-like"/>
    <property type="match status" value="1"/>
</dbReference>
<evidence type="ECO:0000313" key="7">
    <source>
        <dbReference type="Proteomes" id="UP000081671"/>
    </source>
</evidence>
<dbReference type="AlphaFoldDB" id="A0A1S3FQ34"/>
<keyword evidence="2 5" id="KW-0238">DNA-binding</keyword>
<proteinExistence type="inferred from homology"/>
<protein>
    <submittedName>
        <fullName evidence="8">Anomalous homeobox protein</fullName>
    </submittedName>
</protein>
<comment type="subcellular location">
    <subcellularLocation>
        <location evidence="5">Nucleus</location>
    </subcellularLocation>
</comment>
<dbReference type="Pfam" id="PF16878">
    <property type="entry name" value="SIX1_SD"/>
    <property type="match status" value="1"/>
</dbReference>
<dbReference type="InterPro" id="IPR008422">
    <property type="entry name" value="KN_HD"/>
</dbReference>
<dbReference type="PANTHER" id="PTHR10390">
    <property type="entry name" value="HOMEOBOX PROTEIN SIX"/>
    <property type="match status" value="1"/>
</dbReference>